<proteinExistence type="predicted"/>
<name>A0A1M6ZP11_9FLAO</name>
<dbReference type="PROSITE" id="PS51257">
    <property type="entry name" value="PROKAR_LIPOPROTEIN"/>
    <property type="match status" value="1"/>
</dbReference>
<organism evidence="1 2">
    <name type="scientific">Flavobacterium chilense</name>
    <dbReference type="NCBI Taxonomy" id="946677"/>
    <lineage>
        <taxon>Bacteria</taxon>
        <taxon>Pseudomonadati</taxon>
        <taxon>Bacteroidota</taxon>
        <taxon>Flavobacteriia</taxon>
        <taxon>Flavobacteriales</taxon>
        <taxon>Flavobacteriaceae</taxon>
        <taxon>Flavobacterium</taxon>
    </lineage>
</organism>
<accession>A0A1M6ZP11</accession>
<keyword evidence="2" id="KW-1185">Reference proteome</keyword>
<dbReference type="Proteomes" id="UP000184028">
    <property type="component" value="Unassembled WGS sequence"/>
</dbReference>
<dbReference type="EMBL" id="FRBT01000001">
    <property type="protein sequence ID" value="SHL32211.1"/>
    <property type="molecule type" value="Genomic_DNA"/>
</dbReference>
<dbReference type="STRING" id="946677.SAMN05444484_1011104"/>
<evidence type="ECO:0008006" key="3">
    <source>
        <dbReference type="Google" id="ProtNLM"/>
    </source>
</evidence>
<gene>
    <name evidence="1" type="ORF">SAMN05444484_1011104</name>
</gene>
<protein>
    <recommendedName>
        <fullName evidence="3">Lipoprotein</fullName>
    </recommendedName>
</protein>
<dbReference type="OrthoDB" id="995584at2"/>
<evidence type="ECO:0000313" key="2">
    <source>
        <dbReference type="Proteomes" id="UP000184028"/>
    </source>
</evidence>
<evidence type="ECO:0000313" key="1">
    <source>
        <dbReference type="EMBL" id="SHL32211.1"/>
    </source>
</evidence>
<dbReference type="AlphaFoldDB" id="A0A1M6ZP11"/>
<sequence length="276" mass="32015">MRKTIILVFIISFSLFISCQNKNKEEKNISLKKETDDTKKLESEITNNTIYPVYDLANNTTAIVITMFESDSISQYQKIYTRINETDSLESAFYNPSSVKIRKIEYYDTLGIVKLIKSTRLENEIRKIIDPKYYVYGTKGFSVMTADEVICRIDDCRESFIGLTIKNFDTAKNGKPLFCTNKPLKLNYGKNYFEIQRKIQKFDDSVVYRYDDSIKTKVYANIGPAYFTYNDDFLWGKISGKSKCQFPERRILILQKDNTFKTILLGGLDLYGASCD</sequence>
<reference evidence="2" key="1">
    <citation type="submission" date="2016-11" db="EMBL/GenBank/DDBJ databases">
        <authorList>
            <person name="Varghese N."/>
            <person name="Submissions S."/>
        </authorList>
    </citation>
    <scope>NUCLEOTIDE SEQUENCE [LARGE SCALE GENOMIC DNA]</scope>
    <source>
        <strain evidence="2">DSM 24724</strain>
    </source>
</reference>
<dbReference type="RefSeq" id="WP_068841098.1">
    <property type="nucleotide sequence ID" value="NZ_FRBT01000001.1"/>
</dbReference>